<dbReference type="EMBL" id="LCLM01000001">
    <property type="protein sequence ID" value="KKU17794.1"/>
    <property type="molecule type" value="Genomic_DNA"/>
</dbReference>
<dbReference type="InterPro" id="IPR036188">
    <property type="entry name" value="FAD/NAD-bd_sf"/>
</dbReference>
<dbReference type="SUPFAM" id="SSF51905">
    <property type="entry name" value="FAD/NAD(P)-binding domain"/>
    <property type="match status" value="1"/>
</dbReference>
<dbReference type="InterPro" id="IPR002937">
    <property type="entry name" value="Amino_oxidase"/>
</dbReference>
<sequence length="334" mass="38299">MKIGIIGAGFSGLAAAYELSKRNHQVYVFEKEGVPGGLAVGFKQTHWKWTMEKHYHHLFVSDWAIRNLAKEVGHKIIFKRPKTSVFIDGNFYQLDSALSLFCFNRLSLIDRLRVGASTFFLKITPFWKPLEAVTAESFLKKTMGEKSWRVLWQPLFEKKFGKYADKIPASWFWARVQKRSPQLGYPEGGFESFAKSIEKNVKKLGGRFFYGVEVVEISKRNGGLLLRTKNGKSFKFERIICTLPTPFFLKISKGLPEGYKKKIANLKGFGAVNLVLSLKKQFLKDKIYWLNINEQFFPFLGIVEQTNFIDPKVYGGDRIIYISNYLPSTSLSLG</sequence>
<dbReference type="Proteomes" id="UP000034922">
    <property type="component" value="Unassembled WGS sequence"/>
</dbReference>
<evidence type="ECO:0000259" key="1">
    <source>
        <dbReference type="Pfam" id="PF01593"/>
    </source>
</evidence>
<dbReference type="STRING" id="1618589.UX25_C0001G0008"/>
<dbReference type="Gene3D" id="3.50.50.60">
    <property type="entry name" value="FAD/NAD(P)-binding domain"/>
    <property type="match status" value="1"/>
</dbReference>
<dbReference type="PANTHER" id="PTHR42923">
    <property type="entry name" value="PROTOPORPHYRINOGEN OXIDASE"/>
    <property type="match status" value="1"/>
</dbReference>
<name>A0A0G1NB69_9BACT</name>
<proteinExistence type="predicted"/>
<gene>
    <name evidence="2" type="ORF">UX25_C0001G0008</name>
</gene>
<protein>
    <submittedName>
        <fullName evidence="2">Amine oxidase</fullName>
    </submittedName>
</protein>
<dbReference type="Pfam" id="PF01593">
    <property type="entry name" value="Amino_oxidase"/>
    <property type="match status" value="1"/>
</dbReference>
<reference evidence="2 3" key="1">
    <citation type="journal article" date="2015" name="Nature">
        <title>rRNA introns, odd ribosomes, and small enigmatic genomes across a large radiation of phyla.</title>
        <authorList>
            <person name="Brown C.T."/>
            <person name="Hug L.A."/>
            <person name="Thomas B.C."/>
            <person name="Sharon I."/>
            <person name="Castelle C.J."/>
            <person name="Singh A."/>
            <person name="Wilkins M.J."/>
            <person name="Williams K.H."/>
            <person name="Banfield J.F."/>
        </authorList>
    </citation>
    <scope>NUCLEOTIDE SEQUENCE [LARGE SCALE GENOMIC DNA]</scope>
</reference>
<feature type="domain" description="Amine oxidase" evidence="1">
    <location>
        <begin position="10"/>
        <end position="287"/>
    </location>
</feature>
<evidence type="ECO:0000313" key="2">
    <source>
        <dbReference type="EMBL" id="KKU17794.1"/>
    </source>
</evidence>
<dbReference type="PRINTS" id="PR00419">
    <property type="entry name" value="ADXRDTASE"/>
</dbReference>
<dbReference type="GO" id="GO:0016491">
    <property type="term" value="F:oxidoreductase activity"/>
    <property type="evidence" value="ECO:0007669"/>
    <property type="project" value="InterPro"/>
</dbReference>
<dbReference type="PANTHER" id="PTHR42923:SF46">
    <property type="entry name" value="AMINE OXIDASE"/>
    <property type="match status" value="1"/>
</dbReference>
<comment type="caution">
    <text evidence="2">The sequence shown here is derived from an EMBL/GenBank/DDBJ whole genome shotgun (WGS) entry which is preliminary data.</text>
</comment>
<accession>A0A0G1NB69</accession>
<dbReference type="AlphaFoldDB" id="A0A0G1NB69"/>
<organism evidence="2 3">
    <name type="scientific">Candidatus Woesebacteria bacterium GW2011_GWC2_45_9</name>
    <dbReference type="NCBI Taxonomy" id="1618589"/>
    <lineage>
        <taxon>Bacteria</taxon>
        <taxon>Candidatus Woeseibacteriota</taxon>
    </lineage>
</organism>
<dbReference type="InterPro" id="IPR050464">
    <property type="entry name" value="Zeta_carotene_desat/Oxidored"/>
</dbReference>
<dbReference type="NCBIfam" id="NF005560">
    <property type="entry name" value="PRK07233.1"/>
    <property type="match status" value="1"/>
</dbReference>
<evidence type="ECO:0000313" key="3">
    <source>
        <dbReference type="Proteomes" id="UP000034922"/>
    </source>
</evidence>